<accession>A0ABP9D7C1</accession>
<dbReference type="Gene3D" id="1.20.1260.10">
    <property type="match status" value="1"/>
</dbReference>
<dbReference type="EMBL" id="BAABKQ010000002">
    <property type="protein sequence ID" value="GAA4825041.1"/>
    <property type="molecule type" value="Genomic_DNA"/>
</dbReference>
<sequence length="340" mass="36296">MRRDRGTQVQDDKAPRRDTGSPEAARSGSSRDSELNEALVAQLRLLHALTGRTLQVAEARQTQARTKALRDQFAKTAADARRQSERLASALRGLDAVPDVVTPAIGRIVAAGQALIEQGEPVREALFDDLTLAHQLHDRAGYTAVLADEGGRRQIAALARDLADAHTRTAEWTREALEKQAAGGPPVIVPSAVQRSVVWVTRIAGYPARVTAQQVNTVADRLRSVQRRIGGAATAVDETLTAGRDASLTTAQTIAERDDATGTASALRTVRTAAGGLTEDELPISDYDDLTVGQVGDAAARLTRPEDIAAILRYEQNHKDRTGAVDALKARLDAVSGSSQ</sequence>
<keyword evidence="3" id="KW-1185">Reference proteome</keyword>
<dbReference type="Proteomes" id="UP001500839">
    <property type="component" value="Unassembled WGS sequence"/>
</dbReference>
<reference evidence="3" key="1">
    <citation type="journal article" date="2019" name="Int. J. Syst. Evol. Microbiol.">
        <title>The Global Catalogue of Microorganisms (GCM) 10K type strain sequencing project: providing services to taxonomists for standard genome sequencing and annotation.</title>
        <authorList>
            <consortium name="The Broad Institute Genomics Platform"/>
            <consortium name="The Broad Institute Genome Sequencing Center for Infectious Disease"/>
            <person name="Wu L."/>
            <person name="Ma J."/>
        </authorList>
    </citation>
    <scope>NUCLEOTIDE SEQUENCE [LARGE SCALE GENOMIC DNA]</scope>
    <source>
        <strain evidence="3">JCM 18542</strain>
    </source>
</reference>
<dbReference type="InterPro" id="IPR012347">
    <property type="entry name" value="Ferritin-like"/>
</dbReference>
<comment type="caution">
    <text evidence="2">The sequence shown here is derived from an EMBL/GenBank/DDBJ whole genome shotgun (WGS) entry which is preliminary data.</text>
</comment>
<dbReference type="SUPFAM" id="SSF47240">
    <property type="entry name" value="Ferritin-like"/>
    <property type="match status" value="1"/>
</dbReference>
<dbReference type="InterPro" id="IPR010287">
    <property type="entry name" value="DUF892_YciF-like"/>
</dbReference>
<protein>
    <recommendedName>
        <fullName evidence="4">Ferritin-like domain-containing protein</fullName>
    </recommendedName>
</protein>
<evidence type="ECO:0008006" key="4">
    <source>
        <dbReference type="Google" id="ProtNLM"/>
    </source>
</evidence>
<dbReference type="RefSeq" id="WP_200175314.1">
    <property type="nucleotide sequence ID" value="NZ_BAABKQ010000002.1"/>
</dbReference>
<evidence type="ECO:0000313" key="2">
    <source>
        <dbReference type="EMBL" id="GAA4825041.1"/>
    </source>
</evidence>
<evidence type="ECO:0000313" key="3">
    <source>
        <dbReference type="Proteomes" id="UP001500839"/>
    </source>
</evidence>
<gene>
    <name evidence="2" type="ORF">GCM10023353_37620</name>
</gene>
<organism evidence="2 3">
    <name type="scientific">Tomitella cavernea</name>
    <dbReference type="NCBI Taxonomy" id="1387982"/>
    <lineage>
        <taxon>Bacteria</taxon>
        <taxon>Bacillati</taxon>
        <taxon>Actinomycetota</taxon>
        <taxon>Actinomycetes</taxon>
        <taxon>Mycobacteriales</taxon>
        <taxon>Tomitella</taxon>
    </lineage>
</organism>
<dbReference type="Pfam" id="PF05974">
    <property type="entry name" value="DUF892"/>
    <property type="match status" value="1"/>
</dbReference>
<dbReference type="InterPro" id="IPR009078">
    <property type="entry name" value="Ferritin-like_SF"/>
</dbReference>
<feature type="region of interest" description="Disordered" evidence="1">
    <location>
        <begin position="1"/>
        <end position="33"/>
    </location>
</feature>
<evidence type="ECO:0000256" key="1">
    <source>
        <dbReference type="SAM" id="MobiDB-lite"/>
    </source>
</evidence>
<feature type="compositionally biased region" description="Basic and acidic residues" evidence="1">
    <location>
        <begin position="1"/>
        <end position="20"/>
    </location>
</feature>
<name>A0ABP9D7C1_9ACTN</name>
<proteinExistence type="predicted"/>